<evidence type="ECO:0000313" key="2">
    <source>
        <dbReference type="EMBL" id="PXF46490.1"/>
    </source>
</evidence>
<organism evidence="2 3">
    <name type="scientific">Gracilariopsis chorda</name>
    <dbReference type="NCBI Taxonomy" id="448386"/>
    <lineage>
        <taxon>Eukaryota</taxon>
        <taxon>Rhodophyta</taxon>
        <taxon>Florideophyceae</taxon>
        <taxon>Rhodymeniophycidae</taxon>
        <taxon>Gracilariales</taxon>
        <taxon>Gracilariaceae</taxon>
        <taxon>Gracilariopsis</taxon>
    </lineage>
</organism>
<keyword evidence="1" id="KW-0812">Transmembrane</keyword>
<reference evidence="2 3" key="1">
    <citation type="journal article" date="2018" name="Mol. Biol. Evol.">
        <title>Analysis of the draft genome of the red seaweed Gracilariopsis chorda provides insights into genome size evolution in Rhodophyta.</title>
        <authorList>
            <person name="Lee J."/>
            <person name="Yang E.C."/>
            <person name="Graf L."/>
            <person name="Yang J.H."/>
            <person name="Qiu H."/>
            <person name="Zel Zion U."/>
            <person name="Chan C.X."/>
            <person name="Stephens T.G."/>
            <person name="Weber A.P.M."/>
            <person name="Boo G.H."/>
            <person name="Boo S.M."/>
            <person name="Kim K.M."/>
            <person name="Shin Y."/>
            <person name="Jung M."/>
            <person name="Lee S.J."/>
            <person name="Yim H.S."/>
            <person name="Lee J.H."/>
            <person name="Bhattacharya D."/>
            <person name="Yoon H.S."/>
        </authorList>
    </citation>
    <scope>NUCLEOTIDE SEQUENCE [LARGE SCALE GENOMIC DNA]</scope>
    <source>
        <strain evidence="2 3">SKKU-2015</strain>
        <tissue evidence="2">Whole body</tissue>
    </source>
</reference>
<sequence>MDSPSAPLSVWERVYWRLFVALGGVGLIYETWVLGNRRLWTADDPVALSPSHSPPPELYRRGDLRSTTLLSDDDIERFTRES</sequence>
<keyword evidence="3" id="KW-1185">Reference proteome</keyword>
<dbReference type="EMBL" id="NBIV01000037">
    <property type="protein sequence ID" value="PXF46490.1"/>
    <property type="molecule type" value="Genomic_DNA"/>
</dbReference>
<proteinExistence type="predicted"/>
<keyword evidence="1" id="KW-0472">Membrane</keyword>
<protein>
    <submittedName>
        <fullName evidence="2">Uncharacterized protein</fullName>
    </submittedName>
</protein>
<dbReference type="Proteomes" id="UP000247409">
    <property type="component" value="Unassembled WGS sequence"/>
</dbReference>
<accession>A0A2V3IZC8</accession>
<name>A0A2V3IZC8_9FLOR</name>
<dbReference type="OrthoDB" id="10653861at2759"/>
<feature type="transmembrane region" description="Helical" evidence="1">
    <location>
        <begin position="14"/>
        <end position="34"/>
    </location>
</feature>
<comment type="caution">
    <text evidence="2">The sequence shown here is derived from an EMBL/GenBank/DDBJ whole genome shotgun (WGS) entry which is preliminary data.</text>
</comment>
<dbReference type="AlphaFoldDB" id="A0A2V3IZC8"/>
<evidence type="ECO:0000313" key="3">
    <source>
        <dbReference type="Proteomes" id="UP000247409"/>
    </source>
</evidence>
<keyword evidence="1" id="KW-1133">Transmembrane helix</keyword>
<evidence type="ECO:0000256" key="1">
    <source>
        <dbReference type="SAM" id="Phobius"/>
    </source>
</evidence>
<gene>
    <name evidence="2" type="ORF">BWQ96_03725</name>
</gene>